<dbReference type="AlphaFoldDB" id="A0A9W8JN52"/>
<evidence type="ECO:0000313" key="3">
    <source>
        <dbReference type="Proteomes" id="UP001148786"/>
    </source>
</evidence>
<organism evidence="2 3">
    <name type="scientific">Agrocybe chaxingu</name>
    <dbReference type="NCBI Taxonomy" id="84603"/>
    <lineage>
        <taxon>Eukaryota</taxon>
        <taxon>Fungi</taxon>
        <taxon>Dikarya</taxon>
        <taxon>Basidiomycota</taxon>
        <taxon>Agaricomycotina</taxon>
        <taxon>Agaricomycetes</taxon>
        <taxon>Agaricomycetidae</taxon>
        <taxon>Agaricales</taxon>
        <taxon>Agaricineae</taxon>
        <taxon>Strophariaceae</taxon>
        <taxon>Agrocybe</taxon>
    </lineage>
</organism>
<feature type="compositionally biased region" description="Polar residues" evidence="1">
    <location>
        <begin position="1"/>
        <end position="12"/>
    </location>
</feature>
<dbReference type="EMBL" id="JANKHO010003002">
    <property type="protein sequence ID" value="KAJ3486925.1"/>
    <property type="molecule type" value="Genomic_DNA"/>
</dbReference>
<proteinExistence type="predicted"/>
<feature type="region of interest" description="Disordered" evidence="1">
    <location>
        <begin position="1"/>
        <end position="36"/>
    </location>
</feature>
<reference evidence="2" key="1">
    <citation type="submission" date="2022-07" db="EMBL/GenBank/DDBJ databases">
        <title>Genome Sequence of Agrocybe chaxingu.</title>
        <authorList>
            <person name="Buettner E."/>
        </authorList>
    </citation>
    <scope>NUCLEOTIDE SEQUENCE</scope>
    <source>
        <strain evidence="2">MP-N11</strain>
    </source>
</reference>
<feature type="compositionally biased region" description="Pro residues" evidence="1">
    <location>
        <begin position="13"/>
        <end position="23"/>
    </location>
</feature>
<accession>A0A9W8JN52</accession>
<name>A0A9W8JN52_9AGAR</name>
<evidence type="ECO:0000256" key="1">
    <source>
        <dbReference type="SAM" id="MobiDB-lite"/>
    </source>
</evidence>
<dbReference type="Proteomes" id="UP001148786">
    <property type="component" value="Unassembled WGS sequence"/>
</dbReference>
<comment type="caution">
    <text evidence="2">The sequence shown here is derived from an EMBL/GenBank/DDBJ whole genome shotgun (WGS) entry which is preliminary data.</text>
</comment>
<sequence length="160" mass="17027">MRSQKNTNATPRSPTPEDSPNPPSGGADGHPTPDRIVFAPLFDHENENIDPIAFSPGGTAQVTETEFVSAVLRAVDTVSGLRKNPNISSSKILLPSDLDPAYYSQHARPFWTVIRGNPVGIFVNCSQAEAAARDDTSSSIAGCLTWHATPGGQHEQCGAF</sequence>
<protein>
    <submittedName>
        <fullName evidence="2">Uncharacterized protein</fullName>
    </submittedName>
</protein>
<keyword evidence="3" id="KW-1185">Reference proteome</keyword>
<gene>
    <name evidence="2" type="ORF">NLJ89_g11763</name>
</gene>
<evidence type="ECO:0000313" key="2">
    <source>
        <dbReference type="EMBL" id="KAJ3486925.1"/>
    </source>
</evidence>